<feature type="transmembrane region" description="Helical" evidence="8">
    <location>
        <begin position="294"/>
        <end position="314"/>
    </location>
</feature>
<comment type="caution">
    <text evidence="9">The sequence shown here is derived from an EMBL/GenBank/DDBJ whole genome shotgun (WGS) entry which is preliminary data.</text>
</comment>
<dbReference type="PANTHER" id="PTHR34975">
    <property type="entry name" value="SPORE GERMINATION PROTEIN A2"/>
    <property type="match status" value="1"/>
</dbReference>
<evidence type="ECO:0000256" key="4">
    <source>
        <dbReference type="ARBA" id="ARBA00022544"/>
    </source>
</evidence>
<feature type="transmembrane region" description="Helical" evidence="8">
    <location>
        <begin position="37"/>
        <end position="60"/>
    </location>
</feature>
<dbReference type="PANTHER" id="PTHR34975:SF2">
    <property type="entry name" value="SPORE GERMINATION PROTEIN A2"/>
    <property type="match status" value="1"/>
</dbReference>
<feature type="transmembrane region" description="Helical" evidence="8">
    <location>
        <begin position="142"/>
        <end position="160"/>
    </location>
</feature>
<keyword evidence="3" id="KW-0813">Transport</keyword>
<dbReference type="InterPro" id="IPR004761">
    <property type="entry name" value="Spore_GerAB"/>
</dbReference>
<gene>
    <name evidence="9" type="ORF">ACFSCX_21555</name>
</gene>
<evidence type="ECO:0000256" key="8">
    <source>
        <dbReference type="SAM" id="Phobius"/>
    </source>
</evidence>
<feature type="transmembrane region" description="Helical" evidence="8">
    <location>
        <begin position="180"/>
        <end position="200"/>
    </location>
</feature>
<keyword evidence="7 8" id="KW-0472">Membrane</keyword>
<comment type="similarity">
    <text evidence="2">Belongs to the amino acid-polyamine-organocation (APC) superfamily. Spore germination protein (SGP) (TC 2.A.3.9) family.</text>
</comment>
<name>A0ABW4LVA4_9BACI</name>
<protein>
    <submittedName>
        <fullName evidence="9">GerAB/ArcD/ProY family transporter</fullName>
    </submittedName>
</protein>
<comment type="subcellular location">
    <subcellularLocation>
        <location evidence="1">Membrane</location>
        <topology evidence="1">Multi-pass membrane protein</topology>
    </subcellularLocation>
</comment>
<feature type="transmembrane region" description="Helical" evidence="8">
    <location>
        <begin position="81"/>
        <end position="104"/>
    </location>
</feature>
<dbReference type="Proteomes" id="UP001597214">
    <property type="component" value="Unassembled WGS sequence"/>
</dbReference>
<accession>A0ABW4LVA4</accession>
<keyword evidence="6 8" id="KW-1133">Transmembrane helix</keyword>
<feature type="transmembrane region" description="Helical" evidence="8">
    <location>
        <begin position="263"/>
        <end position="282"/>
    </location>
</feature>
<reference evidence="10" key="1">
    <citation type="journal article" date="2019" name="Int. J. Syst. Evol. Microbiol.">
        <title>The Global Catalogue of Microorganisms (GCM) 10K type strain sequencing project: providing services to taxonomists for standard genome sequencing and annotation.</title>
        <authorList>
            <consortium name="The Broad Institute Genomics Platform"/>
            <consortium name="The Broad Institute Genome Sequencing Center for Infectious Disease"/>
            <person name="Wu L."/>
            <person name="Ma J."/>
        </authorList>
    </citation>
    <scope>NUCLEOTIDE SEQUENCE [LARGE SCALE GENOMIC DNA]</scope>
    <source>
        <strain evidence="10">CCUG 49339</strain>
    </source>
</reference>
<evidence type="ECO:0000313" key="10">
    <source>
        <dbReference type="Proteomes" id="UP001597214"/>
    </source>
</evidence>
<dbReference type="RefSeq" id="WP_377930323.1">
    <property type="nucleotide sequence ID" value="NZ_JBHUEM010000052.1"/>
</dbReference>
<keyword evidence="10" id="KW-1185">Reference proteome</keyword>
<feature type="transmembrane region" description="Helical" evidence="8">
    <location>
        <begin position="212"/>
        <end position="235"/>
    </location>
</feature>
<evidence type="ECO:0000256" key="2">
    <source>
        <dbReference type="ARBA" id="ARBA00007998"/>
    </source>
</evidence>
<sequence length="360" mass="41380">MKERLHPFQIAILIYMIQSGVILFSLPRLAIEAFGTNGWVGIIIIWLLSTINIVLIWFVFKYGKDQSIFEILTPIHKLIKVPIFLFLFFVWTSLGSMVMVKFMFITKMLFFPDLPIGILSVMALIICFILLNGGIYHICKTVVVLFFFTIWTTFLLGFHLQEFSFTRLTPFFFQGDKELIKGGIEVYSAFLGYELSLLFLHILEKRKLTALIVGNSITLFIYFGVTFISFGFFSIEQLRQEMYPLVSLLEYIKIPVLERVENLIFTLFGLKVLITVVMYLWGAKEVIEQIIPKVKSVFIVVGIITISFAMSLYPKIMREVDTLIEYLSYMAIGIAFGLPILLVTIIVSRKLLKKDQSANG</sequence>
<evidence type="ECO:0000256" key="1">
    <source>
        <dbReference type="ARBA" id="ARBA00004141"/>
    </source>
</evidence>
<evidence type="ECO:0000256" key="7">
    <source>
        <dbReference type="ARBA" id="ARBA00023136"/>
    </source>
</evidence>
<evidence type="ECO:0000313" key="9">
    <source>
        <dbReference type="EMBL" id="MFD1739100.1"/>
    </source>
</evidence>
<evidence type="ECO:0000256" key="5">
    <source>
        <dbReference type="ARBA" id="ARBA00022692"/>
    </source>
</evidence>
<evidence type="ECO:0000256" key="3">
    <source>
        <dbReference type="ARBA" id="ARBA00022448"/>
    </source>
</evidence>
<feature type="transmembrane region" description="Helical" evidence="8">
    <location>
        <begin position="12"/>
        <end position="31"/>
    </location>
</feature>
<feature type="transmembrane region" description="Helical" evidence="8">
    <location>
        <begin position="326"/>
        <end position="347"/>
    </location>
</feature>
<organism evidence="9 10">
    <name type="scientific">Bacillus salitolerans</name>
    <dbReference type="NCBI Taxonomy" id="1437434"/>
    <lineage>
        <taxon>Bacteria</taxon>
        <taxon>Bacillati</taxon>
        <taxon>Bacillota</taxon>
        <taxon>Bacilli</taxon>
        <taxon>Bacillales</taxon>
        <taxon>Bacillaceae</taxon>
        <taxon>Bacillus</taxon>
    </lineage>
</organism>
<keyword evidence="4" id="KW-0309">Germination</keyword>
<proteinExistence type="inferred from homology"/>
<dbReference type="EMBL" id="JBHUEM010000052">
    <property type="protein sequence ID" value="MFD1739100.1"/>
    <property type="molecule type" value="Genomic_DNA"/>
</dbReference>
<feature type="transmembrane region" description="Helical" evidence="8">
    <location>
        <begin position="116"/>
        <end position="135"/>
    </location>
</feature>
<dbReference type="Pfam" id="PF03845">
    <property type="entry name" value="Spore_permease"/>
    <property type="match status" value="1"/>
</dbReference>
<keyword evidence="5 8" id="KW-0812">Transmembrane</keyword>
<evidence type="ECO:0000256" key="6">
    <source>
        <dbReference type="ARBA" id="ARBA00022989"/>
    </source>
</evidence>